<proteinExistence type="predicted"/>
<dbReference type="EMBL" id="QBKU01000027">
    <property type="protein sequence ID" value="PTX59992.1"/>
    <property type="molecule type" value="Genomic_DNA"/>
</dbReference>
<name>A0A2T6BVB0_9RHOB</name>
<sequence>MNKQTTETKEKNTPSKIQLPMVLEKTENTMPKSETDELRIDIVSGCIADKFVRFEGKYLHVDHRKSRLNQGDAIRVARGIIRDMFPDEHKDPELVTKIITKVLGDDPDEASNTIALWDGTIRCAPGNSNRVLRGPIMASINSWVDPAYRQRRGMVGDLSMLERFLDWTIVNDGDRELLLNWLAWNLQNEEKKPGWAILLYSHEKGTGKSTLCKLMAKLFGSENTFSSNGVSKITGQFNGPALENKLLNLEEIKLKPTSDQGNAIKTLITEEDTTSERKGIDVEKVKQCCVMVGTSNHLPQWLEGNDRRFLVVDMGHEGHASGPKAKDFAKFMVEFHAWMDDEGNLAKVYRALMQRDLPEDFNPKSLDTSTIDTLVMQQIRATSQETMLQQLEELLEEDGRGAIPQKILGLLVSEELRMNPNRLSHMMPDLSWQLQKAKWGGKDYARAIWVKPGYSLYRGKVTGPDGYDHPIDKQPGYSGFDLLKVA</sequence>
<dbReference type="SUPFAM" id="SSF52540">
    <property type="entry name" value="P-loop containing nucleoside triphosphate hydrolases"/>
    <property type="match status" value="1"/>
</dbReference>
<feature type="domain" description="NrS-1 polymerase-like helicase" evidence="1">
    <location>
        <begin position="199"/>
        <end position="308"/>
    </location>
</feature>
<dbReference type="InterPro" id="IPR027417">
    <property type="entry name" value="P-loop_NTPase"/>
</dbReference>
<organism evidence="2 3">
    <name type="scientific">Sulfitobacter mediterraneus</name>
    <dbReference type="NCBI Taxonomy" id="83219"/>
    <lineage>
        <taxon>Bacteria</taxon>
        <taxon>Pseudomonadati</taxon>
        <taxon>Pseudomonadota</taxon>
        <taxon>Alphaproteobacteria</taxon>
        <taxon>Rhodobacterales</taxon>
        <taxon>Roseobacteraceae</taxon>
        <taxon>Sulfitobacter</taxon>
    </lineage>
</organism>
<evidence type="ECO:0000313" key="3">
    <source>
        <dbReference type="Proteomes" id="UP000244092"/>
    </source>
</evidence>
<dbReference type="AlphaFoldDB" id="A0A2T6BVB0"/>
<protein>
    <recommendedName>
        <fullName evidence="1">NrS-1 polymerase-like helicase domain-containing protein</fullName>
    </recommendedName>
</protein>
<dbReference type="Pfam" id="PF19263">
    <property type="entry name" value="DUF5906"/>
    <property type="match status" value="1"/>
</dbReference>
<comment type="caution">
    <text evidence="2">The sequence shown here is derived from an EMBL/GenBank/DDBJ whole genome shotgun (WGS) entry which is preliminary data.</text>
</comment>
<dbReference type="RefSeq" id="WP_146173165.1">
    <property type="nucleotide sequence ID" value="NZ_QBKU01000027.1"/>
</dbReference>
<dbReference type="Gene3D" id="3.40.50.300">
    <property type="entry name" value="P-loop containing nucleotide triphosphate hydrolases"/>
    <property type="match status" value="1"/>
</dbReference>
<accession>A0A2T6BVB0</accession>
<evidence type="ECO:0000313" key="2">
    <source>
        <dbReference type="EMBL" id="PTX59992.1"/>
    </source>
</evidence>
<evidence type="ECO:0000259" key="1">
    <source>
        <dbReference type="Pfam" id="PF19263"/>
    </source>
</evidence>
<dbReference type="Proteomes" id="UP000244092">
    <property type="component" value="Unassembled WGS sequence"/>
</dbReference>
<dbReference type="OrthoDB" id="8215052at2"/>
<gene>
    <name evidence="2" type="ORF">C8N31_1271</name>
</gene>
<dbReference type="InterPro" id="IPR045455">
    <property type="entry name" value="NrS-1_pol-like_helicase"/>
</dbReference>
<reference evidence="2 3" key="1">
    <citation type="submission" date="2018-04" db="EMBL/GenBank/DDBJ databases">
        <title>Genomic Encyclopedia of Archaeal and Bacterial Type Strains, Phase II (KMG-II): from individual species to whole genera.</title>
        <authorList>
            <person name="Goeker M."/>
        </authorList>
    </citation>
    <scope>NUCLEOTIDE SEQUENCE [LARGE SCALE GENOMIC DNA]</scope>
    <source>
        <strain evidence="2 3">DSM 12244</strain>
    </source>
</reference>